<name>A0A6A6AQR6_9PLEO</name>
<sequence>MPSNTSKTTPSSTVSADVHSDASSIKSTSTTSTTKTILAKLFNRRSMSILGGYNLTYADSITSCRRTSKERSGSLGEGDKICGASSVFCYALAC</sequence>
<proteinExistence type="predicted"/>
<dbReference type="EMBL" id="ML977498">
    <property type="protein sequence ID" value="KAF2134332.1"/>
    <property type="molecule type" value="Genomic_DNA"/>
</dbReference>
<dbReference type="Proteomes" id="UP000799771">
    <property type="component" value="Unassembled WGS sequence"/>
</dbReference>
<protein>
    <submittedName>
        <fullName evidence="2">Uncharacterized protein</fullName>
    </submittedName>
</protein>
<evidence type="ECO:0000313" key="2">
    <source>
        <dbReference type="EMBL" id="KAF2134332.1"/>
    </source>
</evidence>
<dbReference type="RefSeq" id="XP_033528719.1">
    <property type="nucleotide sequence ID" value="XM_033661897.1"/>
</dbReference>
<evidence type="ECO:0000256" key="1">
    <source>
        <dbReference type="SAM" id="MobiDB-lite"/>
    </source>
</evidence>
<feature type="compositionally biased region" description="Low complexity" evidence="1">
    <location>
        <begin position="1"/>
        <end position="15"/>
    </location>
</feature>
<dbReference type="AlphaFoldDB" id="A0A6A6AQR6"/>
<keyword evidence="3" id="KW-1185">Reference proteome</keyword>
<accession>A0A6A6AQR6</accession>
<organism evidence="2 3">
    <name type="scientific">Dothidotthia symphoricarpi CBS 119687</name>
    <dbReference type="NCBI Taxonomy" id="1392245"/>
    <lineage>
        <taxon>Eukaryota</taxon>
        <taxon>Fungi</taxon>
        <taxon>Dikarya</taxon>
        <taxon>Ascomycota</taxon>
        <taxon>Pezizomycotina</taxon>
        <taxon>Dothideomycetes</taxon>
        <taxon>Pleosporomycetidae</taxon>
        <taxon>Pleosporales</taxon>
        <taxon>Dothidotthiaceae</taxon>
        <taxon>Dothidotthia</taxon>
    </lineage>
</organism>
<reference evidence="2" key="1">
    <citation type="journal article" date="2020" name="Stud. Mycol.">
        <title>101 Dothideomycetes genomes: a test case for predicting lifestyles and emergence of pathogens.</title>
        <authorList>
            <person name="Haridas S."/>
            <person name="Albert R."/>
            <person name="Binder M."/>
            <person name="Bloem J."/>
            <person name="Labutti K."/>
            <person name="Salamov A."/>
            <person name="Andreopoulos B."/>
            <person name="Baker S."/>
            <person name="Barry K."/>
            <person name="Bills G."/>
            <person name="Bluhm B."/>
            <person name="Cannon C."/>
            <person name="Castanera R."/>
            <person name="Culley D."/>
            <person name="Daum C."/>
            <person name="Ezra D."/>
            <person name="Gonzalez J."/>
            <person name="Henrissat B."/>
            <person name="Kuo A."/>
            <person name="Liang C."/>
            <person name="Lipzen A."/>
            <person name="Lutzoni F."/>
            <person name="Magnuson J."/>
            <person name="Mondo S."/>
            <person name="Nolan M."/>
            <person name="Ohm R."/>
            <person name="Pangilinan J."/>
            <person name="Park H.-J."/>
            <person name="Ramirez L."/>
            <person name="Alfaro M."/>
            <person name="Sun H."/>
            <person name="Tritt A."/>
            <person name="Yoshinaga Y."/>
            <person name="Zwiers L.-H."/>
            <person name="Turgeon B."/>
            <person name="Goodwin S."/>
            <person name="Spatafora J."/>
            <person name="Crous P."/>
            <person name="Grigoriev I."/>
        </authorList>
    </citation>
    <scope>NUCLEOTIDE SEQUENCE</scope>
    <source>
        <strain evidence="2">CBS 119687</strain>
    </source>
</reference>
<feature type="region of interest" description="Disordered" evidence="1">
    <location>
        <begin position="1"/>
        <end position="32"/>
    </location>
</feature>
<dbReference type="GeneID" id="54402329"/>
<gene>
    <name evidence="2" type="ORF">P153DRAFT_110043</name>
</gene>
<evidence type="ECO:0000313" key="3">
    <source>
        <dbReference type="Proteomes" id="UP000799771"/>
    </source>
</evidence>
<feature type="compositionally biased region" description="Low complexity" evidence="1">
    <location>
        <begin position="23"/>
        <end position="32"/>
    </location>
</feature>